<gene>
    <name evidence="2" type="ORF">RRG08_028131</name>
</gene>
<protein>
    <submittedName>
        <fullName evidence="2">Uncharacterized protein</fullName>
    </submittedName>
</protein>
<evidence type="ECO:0000256" key="1">
    <source>
        <dbReference type="SAM" id="SignalP"/>
    </source>
</evidence>
<dbReference type="AlphaFoldDB" id="A0AAE0YYU9"/>
<evidence type="ECO:0000313" key="3">
    <source>
        <dbReference type="Proteomes" id="UP001283361"/>
    </source>
</evidence>
<reference evidence="2" key="1">
    <citation type="journal article" date="2023" name="G3 (Bethesda)">
        <title>A reference genome for the long-term kleptoplast-retaining sea slug Elysia crispata morphotype clarki.</title>
        <authorList>
            <person name="Eastman K.E."/>
            <person name="Pendleton A.L."/>
            <person name="Shaikh M.A."/>
            <person name="Suttiyut T."/>
            <person name="Ogas R."/>
            <person name="Tomko P."/>
            <person name="Gavelis G."/>
            <person name="Widhalm J.R."/>
            <person name="Wisecaver J.H."/>
        </authorList>
    </citation>
    <scope>NUCLEOTIDE SEQUENCE</scope>
    <source>
        <strain evidence="2">ECLA1</strain>
    </source>
</reference>
<keyword evidence="1" id="KW-0732">Signal</keyword>
<feature type="chain" id="PRO_5042170370" evidence="1">
    <location>
        <begin position="24"/>
        <end position="153"/>
    </location>
</feature>
<proteinExistence type="predicted"/>
<feature type="signal peptide" evidence="1">
    <location>
        <begin position="1"/>
        <end position="23"/>
    </location>
</feature>
<dbReference type="EMBL" id="JAWDGP010005161">
    <property type="protein sequence ID" value="KAK3759171.1"/>
    <property type="molecule type" value="Genomic_DNA"/>
</dbReference>
<comment type="caution">
    <text evidence="2">The sequence shown here is derived from an EMBL/GenBank/DDBJ whole genome shotgun (WGS) entry which is preliminary data.</text>
</comment>
<dbReference type="Proteomes" id="UP001283361">
    <property type="component" value="Unassembled WGS sequence"/>
</dbReference>
<organism evidence="2 3">
    <name type="scientific">Elysia crispata</name>
    <name type="common">lettuce slug</name>
    <dbReference type="NCBI Taxonomy" id="231223"/>
    <lineage>
        <taxon>Eukaryota</taxon>
        <taxon>Metazoa</taxon>
        <taxon>Spiralia</taxon>
        <taxon>Lophotrochozoa</taxon>
        <taxon>Mollusca</taxon>
        <taxon>Gastropoda</taxon>
        <taxon>Heterobranchia</taxon>
        <taxon>Euthyneura</taxon>
        <taxon>Panpulmonata</taxon>
        <taxon>Sacoglossa</taxon>
        <taxon>Placobranchoidea</taxon>
        <taxon>Plakobranchidae</taxon>
        <taxon>Elysia</taxon>
    </lineage>
</organism>
<keyword evidence="3" id="KW-1185">Reference proteome</keyword>
<accession>A0AAE0YYU9</accession>
<sequence length="153" mass="17615">MGHHRCCAFVLLYSIGLAMFGSAANQQNVKIDETGPDISEFKKYTGNLWLHPRLNYCKNCITTRRRKDSDENSVIRCAQLCITTIRPCMSFFFHSNETLGCCFSCSNPNVWNRAIPRVIPSRQSSWLYYYKDMSKVHKTGRKTRETVGTQTKS</sequence>
<name>A0AAE0YYU9_9GAST</name>
<evidence type="ECO:0000313" key="2">
    <source>
        <dbReference type="EMBL" id="KAK3759171.1"/>
    </source>
</evidence>